<dbReference type="Proteomes" id="UP000756530">
    <property type="component" value="Unassembled WGS sequence"/>
</dbReference>
<dbReference type="PANTHER" id="PTHR46230">
    <property type="match status" value="1"/>
</dbReference>
<reference evidence="2 3" key="1">
    <citation type="submission" date="2021-05" db="EMBL/GenBank/DDBJ databases">
        <title>Culturable bacteria isolated from Daya Bay.</title>
        <authorList>
            <person name="Zheng W."/>
            <person name="Yu S."/>
            <person name="Huang Y."/>
        </authorList>
    </citation>
    <scope>NUCLEOTIDE SEQUENCE [LARGE SCALE GENOMIC DNA]</scope>
    <source>
        <strain evidence="2 3">DP4N28-5</strain>
    </source>
</reference>
<dbReference type="RefSeq" id="WP_218392196.1">
    <property type="nucleotide sequence ID" value="NZ_JAHUZE010000002.1"/>
</dbReference>
<dbReference type="PIRSF" id="PIRSF003113">
    <property type="entry name" value="BolA"/>
    <property type="match status" value="1"/>
</dbReference>
<sequence>MTRAEEIEAALHAAFTPRELEVINESGHHAGHAGDDGSGESHFRVRIAAQDFAGTTRVARHRMVHRALGPELVAKIHALALDVSD</sequence>
<accession>A0ABS6T1G4</accession>
<gene>
    <name evidence="2" type="ORF">KJP28_08875</name>
</gene>
<dbReference type="InterPro" id="IPR002634">
    <property type="entry name" value="BolA"/>
</dbReference>
<organism evidence="2 3">
    <name type="scientific">Maritimibacter dapengensis</name>
    <dbReference type="NCBI Taxonomy" id="2836868"/>
    <lineage>
        <taxon>Bacteria</taxon>
        <taxon>Pseudomonadati</taxon>
        <taxon>Pseudomonadota</taxon>
        <taxon>Alphaproteobacteria</taxon>
        <taxon>Rhodobacterales</taxon>
        <taxon>Roseobacteraceae</taxon>
        <taxon>Maritimibacter</taxon>
    </lineage>
</organism>
<keyword evidence="3" id="KW-1185">Reference proteome</keyword>
<proteinExistence type="inferred from homology"/>
<dbReference type="PANTHER" id="PTHR46230:SF7">
    <property type="entry name" value="BOLA-LIKE PROTEIN 1"/>
    <property type="match status" value="1"/>
</dbReference>
<evidence type="ECO:0000256" key="1">
    <source>
        <dbReference type="RuleBase" id="RU003860"/>
    </source>
</evidence>
<dbReference type="EMBL" id="JAHUZE010000002">
    <property type="protein sequence ID" value="MBV7379040.1"/>
    <property type="molecule type" value="Genomic_DNA"/>
</dbReference>
<comment type="caution">
    <text evidence="2">The sequence shown here is derived from an EMBL/GenBank/DDBJ whole genome shotgun (WGS) entry which is preliminary data.</text>
</comment>
<protein>
    <submittedName>
        <fullName evidence="2">BolA family transcriptional regulator</fullName>
    </submittedName>
</protein>
<comment type="similarity">
    <text evidence="1">Belongs to the BolA/IbaG family.</text>
</comment>
<dbReference type="Pfam" id="PF01722">
    <property type="entry name" value="BolA"/>
    <property type="match status" value="1"/>
</dbReference>
<evidence type="ECO:0000313" key="2">
    <source>
        <dbReference type="EMBL" id="MBV7379040.1"/>
    </source>
</evidence>
<name>A0ABS6T1G4_9RHOB</name>
<evidence type="ECO:0000313" key="3">
    <source>
        <dbReference type="Proteomes" id="UP000756530"/>
    </source>
</evidence>